<evidence type="ECO:0000256" key="3">
    <source>
        <dbReference type="PIRSR" id="PIRSR605511-2"/>
    </source>
</evidence>
<comment type="similarity">
    <text evidence="1">Belongs to the SMP-30/CGR1 family.</text>
</comment>
<organism evidence="5 6">
    <name type="scientific">Providencia rettgeri</name>
    <dbReference type="NCBI Taxonomy" id="587"/>
    <lineage>
        <taxon>Bacteria</taxon>
        <taxon>Pseudomonadati</taxon>
        <taxon>Pseudomonadota</taxon>
        <taxon>Gammaproteobacteria</taxon>
        <taxon>Enterobacterales</taxon>
        <taxon>Morganellaceae</taxon>
        <taxon>Providencia</taxon>
    </lineage>
</organism>
<feature type="domain" description="SMP-30/Gluconolactonase/LRE-like region" evidence="4">
    <location>
        <begin position="13"/>
        <end position="256"/>
    </location>
</feature>
<dbReference type="RefSeq" id="WP_048605952.1">
    <property type="nucleotide sequence ID" value="NZ_ABEXNG020000218.1"/>
</dbReference>
<evidence type="ECO:0000256" key="1">
    <source>
        <dbReference type="ARBA" id="ARBA00008853"/>
    </source>
</evidence>
<feature type="binding site" evidence="3">
    <location>
        <position position="101"/>
    </location>
    <ligand>
        <name>substrate</name>
    </ligand>
</feature>
<dbReference type="GO" id="GO:0004341">
    <property type="term" value="F:gluconolactonase activity"/>
    <property type="evidence" value="ECO:0007669"/>
    <property type="project" value="TreeGrafter"/>
</dbReference>
<name>A0A2R3LX02_PRORE</name>
<evidence type="ECO:0000256" key="2">
    <source>
        <dbReference type="PIRSR" id="PIRSR605511-1"/>
    </source>
</evidence>
<sequence length="292" mass="32601">MKINILLDLKNNLGEGPIWDVEQQRLYWIDSLDGRVFSCTEKGTEIKCWDVRQKIGSMALCKDGHSAIVALEKGIYILDFITGETHLLHAPESDKPNNRFNDGKVDRQGRFVVGSMDMQEDNPSGALYRLNTDHSLHKIEQNIIVSNAPCWSPNGDIFYFADTWTGEIWKYDYDVSTGNINNRQTFCKVDTSTGGAADGATVDSEGYLWNALVYAGKIVRYNPDGDIDRIIEMPVKKVTSVAFGGENLDILYVTSMARPPLPRFPEDGQLRGSVFSIHNLGVKGIAEKRFGG</sequence>
<dbReference type="PANTHER" id="PTHR10907">
    <property type="entry name" value="REGUCALCIN"/>
    <property type="match status" value="1"/>
</dbReference>
<feature type="binding site" evidence="3">
    <location>
        <position position="99"/>
    </location>
    <ligand>
        <name>substrate</name>
    </ligand>
</feature>
<dbReference type="InterPro" id="IPR011042">
    <property type="entry name" value="6-blade_b-propeller_TolB-like"/>
</dbReference>
<feature type="binding site" evidence="3">
    <location>
        <position position="198"/>
    </location>
    <ligand>
        <name>a divalent metal cation</name>
        <dbReference type="ChEBI" id="CHEBI:60240"/>
    </ligand>
</feature>
<evidence type="ECO:0000259" key="4">
    <source>
        <dbReference type="Pfam" id="PF08450"/>
    </source>
</evidence>
<accession>A0A2R3LX02</accession>
<feature type="binding site" evidence="3">
    <location>
        <position position="15"/>
    </location>
    <ligand>
        <name>a divalent metal cation</name>
        <dbReference type="ChEBI" id="CHEBI:60240"/>
    </ligand>
</feature>
<dbReference type="InterPro" id="IPR005511">
    <property type="entry name" value="SMP-30"/>
</dbReference>
<reference evidence="5" key="1">
    <citation type="submission" date="2019-02" db="EMBL/GenBank/DDBJ databases">
        <title>Genomic characterization of isolates from hospital effluents in KZN, South Africa.</title>
        <authorList>
            <person name="Ntshobeni N."/>
            <person name="Allam M."/>
            <person name="Ismail A."/>
            <person name="Amoako D."/>
            <person name="Essack S."/>
            <person name="Chenia H."/>
        </authorList>
    </citation>
    <scope>NUCLEOTIDE SEQUENCE</scope>
    <source>
        <strain evidence="5">AFE97_S1</strain>
    </source>
</reference>
<evidence type="ECO:0000313" key="6">
    <source>
        <dbReference type="Proteomes" id="UP000824410"/>
    </source>
</evidence>
<gene>
    <name evidence="5" type="ORF">EX242_13865</name>
</gene>
<keyword evidence="3" id="KW-0862">Zinc</keyword>
<dbReference type="OrthoDB" id="9775406at2"/>
<comment type="cofactor">
    <cofactor evidence="3">
        <name>Zn(2+)</name>
        <dbReference type="ChEBI" id="CHEBI:29105"/>
    </cofactor>
    <text evidence="3">Binds 1 divalent metal cation per subunit.</text>
</comment>
<dbReference type="InterPro" id="IPR013658">
    <property type="entry name" value="SGL"/>
</dbReference>
<feature type="binding site" evidence="3">
    <location>
        <position position="147"/>
    </location>
    <ligand>
        <name>a divalent metal cation</name>
        <dbReference type="ChEBI" id="CHEBI:60240"/>
    </ligand>
</feature>
<dbReference type="PANTHER" id="PTHR10907:SF47">
    <property type="entry name" value="REGUCALCIN"/>
    <property type="match status" value="1"/>
</dbReference>
<dbReference type="EMBL" id="SHDO01000011">
    <property type="protein sequence ID" value="MBX6981339.1"/>
    <property type="molecule type" value="Genomic_DNA"/>
</dbReference>
<dbReference type="Gene3D" id="2.120.10.30">
    <property type="entry name" value="TolB, C-terminal domain"/>
    <property type="match status" value="1"/>
</dbReference>
<protein>
    <submittedName>
        <fullName evidence="5">SMP-30/gluconolactonase/LRE family protein</fullName>
    </submittedName>
</protein>
<evidence type="ECO:0000313" key="5">
    <source>
        <dbReference type="EMBL" id="MBX6981339.1"/>
    </source>
</evidence>
<dbReference type="SUPFAM" id="SSF63829">
    <property type="entry name" value="Calcium-dependent phosphotriesterase"/>
    <property type="match status" value="1"/>
</dbReference>
<dbReference type="GO" id="GO:0019853">
    <property type="term" value="P:L-ascorbic acid biosynthetic process"/>
    <property type="evidence" value="ECO:0007669"/>
    <property type="project" value="TreeGrafter"/>
</dbReference>
<dbReference type="Proteomes" id="UP000824410">
    <property type="component" value="Unassembled WGS sequence"/>
</dbReference>
<keyword evidence="3" id="KW-0479">Metal-binding</keyword>
<proteinExistence type="inferred from homology"/>
<comment type="caution">
    <text evidence="5">The sequence shown here is derived from an EMBL/GenBank/DDBJ whole genome shotgun (WGS) entry which is preliminary data.</text>
</comment>
<feature type="active site" description="Proton donor/acceptor" evidence="2">
    <location>
        <position position="198"/>
    </location>
</feature>
<dbReference type="Pfam" id="PF08450">
    <property type="entry name" value="SGL"/>
    <property type="match status" value="1"/>
</dbReference>
<dbReference type="GO" id="GO:0005509">
    <property type="term" value="F:calcium ion binding"/>
    <property type="evidence" value="ECO:0007669"/>
    <property type="project" value="TreeGrafter"/>
</dbReference>
<dbReference type="PRINTS" id="PR01790">
    <property type="entry name" value="SMP30FAMILY"/>
</dbReference>
<dbReference type="AlphaFoldDB" id="A0A2R3LX02"/>